<protein>
    <recommendedName>
        <fullName evidence="3">DUF3301 domain-containing protein</fullName>
    </recommendedName>
</protein>
<sequence length="105" mass="11547">MTANRRYAALLAAVFVASASLSSVVLYRDLQREDCGLQVRQARAMVVEDLRSRGQPVRDLVPSGTTGPCRYAFRYGGDGTRVDYAVSSDWMRGVSVVRHARGDAH</sequence>
<comment type="caution">
    <text evidence="1">The sequence shown here is derived from an EMBL/GenBank/DDBJ whole genome shotgun (WGS) entry which is preliminary data.</text>
</comment>
<accession>A0ABP9CAH4</accession>
<proteinExistence type="predicted"/>
<evidence type="ECO:0000313" key="2">
    <source>
        <dbReference type="Proteomes" id="UP001499959"/>
    </source>
</evidence>
<reference evidence="2" key="1">
    <citation type="journal article" date="2019" name="Int. J. Syst. Evol. Microbiol.">
        <title>The Global Catalogue of Microorganisms (GCM) 10K type strain sequencing project: providing services to taxonomists for standard genome sequencing and annotation.</title>
        <authorList>
            <consortium name="The Broad Institute Genomics Platform"/>
            <consortium name="The Broad Institute Genome Sequencing Center for Infectious Disease"/>
            <person name="Wu L."/>
            <person name="Ma J."/>
        </authorList>
    </citation>
    <scope>NUCLEOTIDE SEQUENCE [LARGE SCALE GENOMIC DNA]</scope>
    <source>
        <strain evidence="2">JCM 18204</strain>
    </source>
</reference>
<name>A0ABP9CAH4_9GAMM</name>
<gene>
    <name evidence="1" type="ORF">GCM10023307_37720</name>
</gene>
<evidence type="ECO:0008006" key="3">
    <source>
        <dbReference type="Google" id="ProtNLM"/>
    </source>
</evidence>
<dbReference type="EMBL" id="BAABJE010000030">
    <property type="protein sequence ID" value="GAA4807443.1"/>
    <property type="molecule type" value="Genomic_DNA"/>
</dbReference>
<evidence type="ECO:0000313" key="1">
    <source>
        <dbReference type="EMBL" id="GAA4807443.1"/>
    </source>
</evidence>
<dbReference type="Proteomes" id="UP001499959">
    <property type="component" value="Unassembled WGS sequence"/>
</dbReference>
<dbReference type="RefSeq" id="WP_345304922.1">
    <property type="nucleotide sequence ID" value="NZ_BAABJE010000030.1"/>
</dbReference>
<organism evidence="1 2">
    <name type="scientific">Lysobacter hankyongensis</name>
    <dbReference type="NCBI Taxonomy" id="1176535"/>
    <lineage>
        <taxon>Bacteria</taxon>
        <taxon>Pseudomonadati</taxon>
        <taxon>Pseudomonadota</taxon>
        <taxon>Gammaproteobacteria</taxon>
        <taxon>Lysobacterales</taxon>
        <taxon>Lysobacteraceae</taxon>
        <taxon>Lysobacter</taxon>
    </lineage>
</organism>
<keyword evidence="2" id="KW-1185">Reference proteome</keyword>